<dbReference type="EMBL" id="ODYU01009001">
    <property type="protein sequence ID" value="SOQ53075.1"/>
    <property type="molecule type" value="Genomic_DNA"/>
</dbReference>
<protein>
    <submittedName>
        <fullName evidence="3">SFRICE_019107</fullName>
    </submittedName>
</protein>
<keyword evidence="1" id="KW-1133">Transmembrane helix</keyword>
<reference evidence="3" key="1">
    <citation type="submission" date="2016-07" db="EMBL/GenBank/DDBJ databases">
        <authorList>
            <person name="Bretaudeau A."/>
        </authorList>
    </citation>
    <scope>NUCLEOTIDE SEQUENCE</scope>
    <source>
        <strain evidence="3">Rice</strain>
        <tissue evidence="3">Whole body</tissue>
    </source>
</reference>
<keyword evidence="1" id="KW-0812">Transmembrane</keyword>
<keyword evidence="2" id="KW-0732">Signal</keyword>
<dbReference type="AlphaFoldDB" id="A0A2H1WJ30"/>
<proteinExistence type="predicted"/>
<accession>A0A2H1WJ30</accession>
<name>A0A2H1WJ30_SPOFR</name>
<evidence type="ECO:0000256" key="1">
    <source>
        <dbReference type="SAM" id="Phobius"/>
    </source>
</evidence>
<feature type="transmembrane region" description="Helical" evidence="1">
    <location>
        <begin position="113"/>
        <end position="135"/>
    </location>
</feature>
<feature type="signal peptide" evidence="2">
    <location>
        <begin position="1"/>
        <end position="20"/>
    </location>
</feature>
<organism evidence="3">
    <name type="scientific">Spodoptera frugiperda</name>
    <name type="common">Fall armyworm</name>
    <dbReference type="NCBI Taxonomy" id="7108"/>
    <lineage>
        <taxon>Eukaryota</taxon>
        <taxon>Metazoa</taxon>
        <taxon>Ecdysozoa</taxon>
        <taxon>Arthropoda</taxon>
        <taxon>Hexapoda</taxon>
        <taxon>Insecta</taxon>
        <taxon>Pterygota</taxon>
        <taxon>Neoptera</taxon>
        <taxon>Endopterygota</taxon>
        <taxon>Lepidoptera</taxon>
        <taxon>Glossata</taxon>
        <taxon>Ditrysia</taxon>
        <taxon>Noctuoidea</taxon>
        <taxon>Noctuidae</taxon>
        <taxon>Amphipyrinae</taxon>
        <taxon>Spodoptera</taxon>
    </lineage>
</organism>
<dbReference type="PROSITE" id="PS51257">
    <property type="entry name" value="PROKAR_LIPOPROTEIN"/>
    <property type="match status" value="1"/>
</dbReference>
<keyword evidence="1" id="KW-0472">Membrane</keyword>
<gene>
    <name evidence="3" type="ORF">SFRICE_019107</name>
</gene>
<evidence type="ECO:0000313" key="3">
    <source>
        <dbReference type="EMBL" id="SOQ53075.1"/>
    </source>
</evidence>
<feature type="chain" id="PRO_5013668761" evidence="2">
    <location>
        <begin position="21"/>
        <end position="497"/>
    </location>
</feature>
<sequence length="497" mass="55322">MMRSFIIITVLSALAACCSAAVLEDEEKMIHIVYDEQFPNGTTVSDAEFDARFKSVTPLAEWRALSPAISRQEQTMGLTYTGDPGDLISRITFTQYGKPRVHYTQLMRSVISIMRSFIIITVLSALVACCSASALSRQEDGYITTTEYENGTIVNGADLEFSNVITLLSEWRCEAPSIAGQSQTITLKYVGDTSERIVRRVTSIFGDPHVQQTPLGSNIYEMTLTSRPGGKTRGSVRLLLTENHPVPTPACRAGAPSRLRDVAASAYAAHDKESLCDSKLVELFSIYLHELFYGIGGKLANESPDGKRSAPPMDTRNTRGVTGGFYPRGYWSGCSGDEIEILEHLKKSIKMRSFIIITVLSALAASYAASVLPSEPEGYITMVFDEESPNGRVESDSELNKWATDEWILLTEWKCEAPSIDGEEQYFSVRYEDDPSVRISKFSISYFQPRPFIKDSGLGKHFMDVNVTTGIGREIRSTIKMYRRMLETNIMYLETDT</sequence>
<evidence type="ECO:0000256" key="2">
    <source>
        <dbReference type="SAM" id="SignalP"/>
    </source>
</evidence>